<protein>
    <submittedName>
        <fullName evidence="2">PepSY-associated TM helix domain-containing protein</fullName>
    </submittedName>
</protein>
<dbReference type="PANTHER" id="PTHR40115:SF1">
    <property type="entry name" value="INNER MEMBRANE PROTEIN WITH PEPSY TM HELIX"/>
    <property type="match status" value="1"/>
</dbReference>
<dbReference type="Pfam" id="PF16357">
    <property type="entry name" value="PepSY_TM_like_2"/>
    <property type="match status" value="1"/>
</dbReference>
<keyword evidence="3" id="KW-1185">Reference proteome</keyword>
<reference evidence="3" key="1">
    <citation type="journal article" date="2019" name="Int. J. Syst. Evol. Microbiol.">
        <title>The Global Catalogue of Microorganisms (GCM) 10K type strain sequencing project: providing services to taxonomists for standard genome sequencing and annotation.</title>
        <authorList>
            <consortium name="The Broad Institute Genomics Platform"/>
            <consortium name="The Broad Institute Genome Sequencing Center for Infectious Disease"/>
            <person name="Wu L."/>
            <person name="Ma J."/>
        </authorList>
    </citation>
    <scope>NUCLEOTIDE SEQUENCE [LARGE SCALE GENOMIC DNA]</scope>
    <source>
        <strain evidence="3">KCTC 52490</strain>
    </source>
</reference>
<accession>A0ABW6AQI5</accession>
<name>A0ABW6AQI5_9BACT</name>
<keyword evidence="1" id="KW-1133">Transmembrane helix</keyword>
<feature type="transmembrane region" description="Helical" evidence="1">
    <location>
        <begin position="208"/>
        <end position="226"/>
    </location>
</feature>
<feature type="transmembrane region" description="Helical" evidence="1">
    <location>
        <begin position="176"/>
        <end position="201"/>
    </location>
</feature>
<keyword evidence="1" id="KW-0472">Membrane</keyword>
<dbReference type="InterPro" id="IPR032307">
    <property type="entry name" value="PepSY_TM-like_2"/>
</dbReference>
<comment type="caution">
    <text evidence="2">The sequence shown here is derived from an EMBL/GenBank/DDBJ whole genome shotgun (WGS) entry which is preliminary data.</text>
</comment>
<evidence type="ECO:0000313" key="3">
    <source>
        <dbReference type="Proteomes" id="UP001597512"/>
    </source>
</evidence>
<dbReference type="Proteomes" id="UP001597512">
    <property type="component" value="Unassembled WGS sequence"/>
</dbReference>
<dbReference type="PANTHER" id="PTHR40115">
    <property type="entry name" value="INNER MEMBRANE PROTEIN WITH PEPSY TM HELIX"/>
    <property type="match status" value="1"/>
</dbReference>
<keyword evidence="1" id="KW-0812">Transmembrane</keyword>
<dbReference type="EMBL" id="JBHUOM010000035">
    <property type="protein sequence ID" value="MFD2937526.1"/>
    <property type="molecule type" value="Genomic_DNA"/>
</dbReference>
<feature type="transmembrane region" description="Helical" evidence="1">
    <location>
        <begin position="44"/>
        <end position="67"/>
    </location>
</feature>
<proteinExistence type="predicted"/>
<evidence type="ECO:0000256" key="1">
    <source>
        <dbReference type="SAM" id="Phobius"/>
    </source>
</evidence>
<evidence type="ECO:0000313" key="2">
    <source>
        <dbReference type="EMBL" id="MFD2937526.1"/>
    </source>
</evidence>
<gene>
    <name evidence="2" type="ORF">ACFS25_27380</name>
</gene>
<dbReference type="RefSeq" id="WP_381507688.1">
    <property type="nucleotide sequence ID" value="NZ_JBHUOM010000035.1"/>
</dbReference>
<sequence length="228" mass="25286">MSKSQPQPWITARNQRLTNGQPGSASTNPPQPVRGLRWAGLVRWLHLYLSVVSFVLVLFFAVTGLTLNHADWFDGASITNEFRGRLNPAWVKGADTITVDKLALVEYLRSAHRIRGAVSDVRIDDREVSISFRGPGYTTDAFIRRPVGTYQLTETNMGLVAVLNDLHKGRDTGRSWAWVIDVAAVFMTLVSVTGLLLMLVLKKRRVSGLGWLLAGAIASGLAYWWLVV</sequence>
<organism evidence="2 3">
    <name type="scientific">Spirosoma flavum</name>
    <dbReference type="NCBI Taxonomy" id="2048557"/>
    <lineage>
        <taxon>Bacteria</taxon>
        <taxon>Pseudomonadati</taxon>
        <taxon>Bacteroidota</taxon>
        <taxon>Cytophagia</taxon>
        <taxon>Cytophagales</taxon>
        <taxon>Cytophagaceae</taxon>
        <taxon>Spirosoma</taxon>
    </lineage>
</organism>